<keyword evidence="4" id="KW-1185">Reference proteome</keyword>
<feature type="domain" description="Signal transduction histidine kinase internal region" evidence="2">
    <location>
        <begin position="184"/>
        <end position="259"/>
    </location>
</feature>
<dbReference type="PANTHER" id="PTHR34220:SF7">
    <property type="entry name" value="SENSOR HISTIDINE KINASE YPDA"/>
    <property type="match status" value="1"/>
</dbReference>
<evidence type="ECO:0000256" key="1">
    <source>
        <dbReference type="SAM" id="Phobius"/>
    </source>
</evidence>
<accession>A0A939GM44</accession>
<comment type="caution">
    <text evidence="3">The sequence shown here is derived from an EMBL/GenBank/DDBJ whole genome shotgun (WGS) entry which is preliminary data.</text>
</comment>
<evidence type="ECO:0000313" key="4">
    <source>
        <dbReference type="Proteomes" id="UP000664034"/>
    </source>
</evidence>
<dbReference type="RefSeq" id="WP_207366471.1">
    <property type="nucleotide sequence ID" value="NZ_JAFMYV010000011.1"/>
</dbReference>
<dbReference type="InterPro" id="IPR050640">
    <property type="entry name" value="Bact_2-comp_sensor_kinase"/>
</dbReference>
<name>A0A939GM44_9BACT</name>
<feature type="transmembrane region" description="Helical" evidence="1">
    <location>
        <begin position="132"/>
        <end position="160"/>
    </location>
</feature>
<keyword evidence="1" id="KW-1133">Transmembrane helix</keyword>
<dbReference type="EMBL" id="JAFMYV010000011">
    <property type="protein sequence ID" value="MBO0938942.1"/>
    <property type="molecule type" value="Genomic_DNA"/>
</dbReference>
<dbReference type="PANTHER" id="PTHR34220">
    <property type="entry name" value="SENSOR HISTIDINE KINASE YPDA"/>
    <property type="match status" value="1"/>
</dbReference>
<feature type="transmembrane region" description="Helical" evidence="1">
    <location>
        <begin position="21"/>
        <end position="42"/>
    </location>
</feature>
<dbReference type="GO" id="GO:0000155">
    <property type="term" value="F:phosphorelay sensor kinase activity"/>
    <property type="evidence" value="ECO:0007669"/>
    <property type="project" value="InterPro"/>
</dbReference>
<feature type="transmembrane region" description="Helical" evidence="1">
    <location>
        <begin position="54"/>
        <end position="77"/>
    </location>
</feature>
<keyword evidence="1" id="KW-0812">Transmembrane</keyword>
<dbReference type="InterPro" id="IPR036890">
    <property type="entry name" value="HATPase_C_sf"/>
</dbReference>
<keyword evidence="1" id="KW-0472">Membrane</keyword>
<gene>
    <name evidence="3" type="ORF">J2I47_20485</name>
</gene>
<feature type="transmembrane region" description="Helical" evidence="1">
    <location>
        <begin position="89"/>
        <end position="112"/>
    </location>
</feature>
<evidence type="ECO:0000313" key="3">
    <source>
        <dbReference type="EMBL" id="MBO0938942.1"/>
    </source>
</evidence>
<sequence>MKRHWLFERLRSVFPRSSPSTVYWVGRLMLWSLCGYVIRYVYYGNFFRADTGILWALSIVLLSQTILLYYAFAYYIFPETLYKRRIGLFLLWLLLWHVVIYQSNYWLLYWLHRSDGSSTVADYMKLLESWGGPWGFVTSGATVFWNFFWSFVIASVLLTVKAITDSITLRTRTIQLEKDKLALELDFLKSQVNPHFLFNTLNSIYARVFDIDEQAADLLLRLSELMRYNLYETNQPLICLSKELAYIGNYLDLERNRLSGQSVSIDYNQSGGADSFQIAPLLLIAFVENAFKHGVRGASKKAFVRVQAAIVNEQLVFVVENSVFPKRQIPNDPIKRAGGIGLANVRRRLDSIYPDRYELTVSANEVLYSVKIMIQL</sequence>
<keyword evidence="3" id="KW-0808">Transferase</keyword>
<evidence type="ECO:0000259" key="2">
    <source>
        <dbReference type="Pfam" id="PF06580"/>
    </source>
</evidence>
<dbReference type="InterPro" id="IPR010559">
    <property type="entry name" value="Sig_transdc_His_kin_internal"/>
</dbReference>
<dbReference type="Proteomes" id="UP000664034">
    <property type="component" value="Unassembled WGS sequence"/>
</dbReference>
<reference evidence="3" key="1">
    <citation type="submission" date="2021-03" db="EMBL/GenBank/DDBJ databases">
        <title>Fibrella sp. HMF5335 genome sequencing and assembly.</title>
        <authorList>
            <person name="Kang H."/>
            <person name="Kim H."/>
            <person name="Bae S."/>
            <person name="Joh K."/>
        </authorList>
    </citation>
    <scope>NUCLEOTIDE SEQUENCE</scope>
    <source>
        <strain evidence="3">HMF5335</strain>
    </source>
</reference>
<dbReference type="AlphaFoldDB" id="A0A939GM44"/>
<proteinExistence type="predicted"/>
<organism evidence="3 4">
    <name type="scientific">Fibrella rubiginis</name>
    <dbReference type="NCBI Taxonomy" id="2817060"/>
    <lineage>
        <taxon>Bacteria</taxon>
        <taxon>Pseudomonadati</taxon>
        <taxon>Bacteroidota</taxon>
        <taxon>Cytophagia</taxon>
        <taxon>Cytophagales</taxon>
        <taxon>Spirosomataceae</taxon>
        <taxon>Fibrella</taxon>
    </lineage>
</organism>
<dbReference type="GO" id="GO:0016020">
    <property type="term" value="C:membrane"/>
    <property type="evidence" value="ECO:0007669"/>
    <property type="project" value="InterPro"/>
</dbReference>
<protein>
    <submittedName>
        <fullName evidence="3">Histidine kinase</fullName>
    </submittedName>
</protein>
<keyword evidence="3" id="KW-0418">Kinase</keyword>
<dbReference type="Gene3D" id="3.30.565.10">
    <property type="entry name" value="Histidine kinase-like ATPase, C-terminal domain"/>
    <property type="match status" value="1"/>
</dbReference>
<dbReference type="Pfam" id="PF06580">
    <property type="entry name" value="His_kinase"/>
    <property type="match status" value="1"/>
</dbReference>